<evidence type="ECO:0000256" key="1">
    <source>
        <dbReference type="SAM" id="Coils"/>
    </source>
</evidence>
<dbReference type="AlphaFoldDB" id="A0A518HNW6"/>
<feature type="region of interest" description="Disordered" evidence="2">
    <location>
        <begin position="369"/>
        <end position="391"/>
    </location>
</feature>
<dbReference type="SUPFAM" id="SSF53300">
    <property type="entry name" value="vWA-like"/>
    <property type="match status" value="1"/>
</dbReference>
<dbReference type="EMBL" id="CP037423">
    <property type="protein sequence ID" value="QDV42536.1"/>
    <property type="molecule type" value="Genomic_DNA"/>
</dbReference>
<protein>
    <submittedName>
        <fullName evidence="3">Uncharacterized protein</fullName>
    </submittedName>
</protein>
<proteinExistence type="predicted"/>
<accession>A0A518HNW6</accession>
<keyword evidence="4" id="KW-1185">Reference proteome</keyword>
<name>A0A518HNW6_9BACT</name>
<evidence type="ECO:0000313" key="3">
    <source>
        <dbReference type="EMBL" id="QDV42536.1"/>
    </source>
</evidence>
<feature type="coiled-coil region" evidence="1">
    <location>
        <begin position="47"/>
        <end position="92"/>
    </location>
</feature>
<gene>
    <name evidence="3" type="ORF">Enr13x_23840</name>
</gene>
<dbReference type="Gene3D" id="3.40.50.410">
    <property type="entry name" value="von Willebrand factor, type A domain"/>
    <property type="match status" value="1"/>
</dbReference>
<organism evidence="3 4">
    <name type="scientific">Stieleria neptunia</name>
    <dbReference type="NCBI Taxonomy" id="2527979"/>
    <lineage>
        <taxon>Bacteria</taxon>
        <taxon>Pseudomonadati</taxon>
        <taxon>Planctomycetota</taxon>
        <taxon>Planctomycetia</taxon>
        <taxon>Pirellulales</taxon>
        <taxon>Pirellulaceae</taxon>
        <taxon>Stieleria</taxon>
    </lineage>
</organism>
<evidence type="ECO:0000313" key="4">
    <source>
        <dbReference type="Proteomes" id="UP000319004"/>
    </source>
</evidence>
<dbReference type="InterPro" id="IPR036465">
    <property type="entry name" value="vWFA_dom_sf"/>
</dbReference>
<keyword evidence="1" id="KW-0175">Coiled coil</keyword>
<dbReference type="KEGG" id="snep:Enr13x_23840"/>
<evidence type="ECO:0000256" key="2">
    <source>
        <dbReference type="SAM" id="MobiDB-lite"/>
    </source>
</evidence>
<reference evidence="3 4" key="1">
    <citation type="submission" date="2019-03" db="EMBL/GenBank/DDBJ databases">
        <title>Deep-cultivation of Planctomycetes and their phenomic and genomic characterization uncovers novel biology.</title>
        <authorList>
            <person name="Wiegand S."/>
            <person name="Jogler M."/>
            <person name="Boedeker C."/>
            <person name="Pinto D."/>
            <person name="Vollmers J."/>
            <person name="Rivas-Marin E."/>
            <person name="Kohn T."/>
            <person name="Peeters S.H."/>
            <person name="Heuer A."/>
            <person name="Rast P."/>
            <person name="Oberbeckmann S."/>
            <person name="Bunk B."/>
            <person name="Jeske O."/>
            <person name="Meyerdierks A."/>
            <person name="Storesund J.E."/>
            <person name="Kallscheuer N."/>
            <person name="Luecker S."/>
            <person name="Lage O.M."/>
            <person name="Pohl T."/>
            <person name="Merkel B.J."/>
            <person name="Hornburger P."/>
            <person name="Mueller R.-W."/>
            <person name="Bruemmer F."/>
            <person name="Labrenz M."/>
            <person name="Spormann A.M."/>
            <person name="Op den Camp H."/>
            <person name="Overmann J."/>
            <person name="Amann R."/>
            <person name="Jetten M.S.M."/>
            <person name="Mascher T."/>
            <person name="Medema M.H."/>
            <person name="Devos D.P."/>
            <person name="Kaster A.-K."/>
            <person name="Ovreas L."/>
            <person name="Rohde M."/>
            <person name="Galperin M.Y."/>
            <person name="Jogler C."/>
        </authorList>
    </citation>
    <scope>NUCLEOTIDE SEQUENCE [LARGE SCALE GENOMIC DNA]</scope>
    <source>
        <strain evidence="3 4">Enr13</strain>
    </source>
</reference>
<sequence>MTVLSLINAVLMHWLWKIAMCFVEFRSVTDDFAVKSNALESATLTAEKATSETVRRLRALVEREENQKVLARRELRSKVKEVKDKREGLRLRNRGNDLLGSAAFLFLMAFATGCGVSGGADQGVGGGLAPQQPWFEEPVQYLVVDAQSQRHPSFSDKVNAALTYGLPGGSKLTIVEGSQHRLALTFVVPSGSPQARIRQPLFVKQYREVEAYFERHMEGESGGDDEYLEMYSVARILREIGDGELPFRILMIGSPIHHSDEYSAYSMVTGLYPSDGCITDDQAAPFNIRPAFPPKTQIAFLTDGSNWGSNERHIDRVARFQRLCFGQAGANVVRITSDPELAFSFAVPHFGAMPKLRYEQPAMLDSKAPVDLEKPEAPQKRTLPVRPGVEPPPPPGSVLHKIQEAGGSAAFLANRDIAIHLLYDGSGSMGTFIRRTNSTGQKVVETIPPMVRSFSIGASVYRSSGTDQFPLTRIDSDEAKSRFNAFLSSVQAKDGDGDIGLELDGAMNGLAKRGNATKQIVMVVADYVGLKEGFLSSIFGSEGSRSSVIASVRQWANAPGTDRTVVAYFPAGKAEDKQFFRDLGGVNASSRFTESPDALIDALVQCAVPAN</sequence>
<feature type="compositionally biased region" description="Basic and acidic residues" evidence="2">
    <location>
        <begin position="369"/>
        <end position="379"/>
    </location>
</feature>
<dbReference type="Proteomes" id="UP000319004">
    <property type="component" value="Chromosome"/>
</dbReference>